<proteinExistence type="predicted"/>
<keyword evidence="4" id="KW-1185">Reference proteome</keyword>
<evidence type="ECO:0008006" key="5">
    <source>
        <dbReference type="Google" id="ProtNLM"/>
    </source>
</evidence>
<evidence type="ECO:0000313" key="3">
    <source>
        <dbReference type="EMBL" id="TDG35484.1"/>
    </source>
</evidence>
<evidence type="ECO:0000313" key="4">
    <source>
        <dbReference type="Proteomes" id="UP000295668"/>
    </source>
</evidence>
<name>A0A4R5MIR5_9SPHI</name>
<dbReference type="AlphaFoldDB" id="A0A4R5MIR5"/>
<feature type="transmembrane region" description="Helical" evidence="2">
    <location>
        <begin position="21"/>
        <end position="40"/>
    </location>
</feature>
<dbReference type="OrthoDB" id="766896at2"/>
<keyword evidence="2" id="KW-1133">Transmembrane helix</keyword>
<dbReference type="Pfam" id="PF12732">
    <property type="entry name" value="YtxH"/>
    <property type="match status" value="1"/>
</dbReference>
<feature type="region of interest" description="Disordered" evidence="1">
    <location>
        <begin position="93"/>
        <end position="124"/>
    </location>
</feature>
<gene>
    <name evidence="3" type="ORF">EZJ43_12720</name>
</gene>
<dbReference type="Proteomes" id="UP000295668">
    <property type="component" value="Unassembled WGS sequence"/>
</dbReference>
<accession>A0A4R5MIR5</accession>
<sequence length="124" mass="13652">MKYEKIIKKFIENRSSNKAHVAVALVAGLAAGAVISMLFAPDSGAGTRSKIASGAKNLSCGFQDKYSLLRDKVFGTPPNDEIVENEIPHFKHKVAKKRKSDLKDIVEQAHKAPEDENKEQEDSE</sequence>
<reference evidence="3 4" key="1">
    <citation type="submission" date="2019-02" db="EMBL/GenBank/DDBJ databases">
        <title>Pedobacter sp. nov., a novel speices isolated from soil of pinguins habitat in Antarcitica.</title>
        <authorList>
            <person name="He R.-H."/>
        </authorList>
    </citation>
    <scope>NUCLEOTIDE SEQUENCE [LARGE SCALE GENOMIC DNA]</scope>
    <source>
        <strain evidence="3 4">E01020</strain>
    </source>
</reference>
<dbReference type="RefSeq" id="WP_133263100.1">
    <property type="nucleotide sequence ID" value="NZ_SJCY01000009.1"/>
</dbReference>
<evidence type="ECO:0000256" key="2">
    <source>
        <dbReference type="SAM" id="Phobius"/>
    </source>
</evidence>
<protein>
    <recommendedName>
        <fullName evidence="5">YtxH domain-containing protein</fullName>
    </recommendedName>
</protein>
<keyword evidence="2" id="KW-0812">Transmembrane</keyword>
<keyword evidence="2" id="KW-0472">Membrane</keyword>
<dbReference type="EMBL" id="SJCY01000009">
    <property type="protein sequence ID" value="TDG35484.1"/>
    <property type="molecule type" value="Genomic_DNA"/>
</dbReference>
<comment type="caution">
    <text evidence="3">The sequence shown here is derived from an EMBL/GenBank/DDBJ whole genome shotgun (WGS) entry which is preliminary data.</text>
</comment>
<dbReference type="InterPro" id="IPR024623">
    <property type="entry name" value="YtxH"/>
</dbReference>
<evidence type="ECO:0000256" key="1">
    <source>
        <dbReference type="SAM" id="MobiDB-lite"/>
    </source>
</evidence>
<organism evidence="3 4">
    <name type="scientific">Pedobacter changchengzhani</name>
    <dbReference type="NCBI Taxonomy" id="2529274"/>
    <lineage>
        <taxon>Bacteria</taxon>
        <taxon>Pseudomonadati</taxon>
        <taxon>Bacteroidota</taxon>
        <taxon>Sphingobacteriia</taxon>
        <taxon>Sphingobacteriales</taxon>
        <taxon>Sphingobacteriaceae</taxon>
        <taxon>Pedobacter</taxon>
    </lineage>
</organism>
<feature type="compositionally biased region" description="Basic and acidic residues" evidence="1">
    <location>
        <begin position="101"/>
        <end position="115"/>
    </location>
</feature>